<dbReference type="CDD" id="cd18548">
    <property type="entry name" value="ABC_6TM_Tm287_like"/>
    <property type="match status" value="1"/>
</dbReference>
<gene>
    <name evidence="13" type="primary">mldB1_4</name>
    <name evidence="13" type="ORF">NCTC10194_00420</name>
</gene>
<dbReference type="InterPro" id="IPR017871">
    <property type="entry name" value="ABC_transporter-like_CS"/>
</dbReference>
<evidence type="ECO:0000256" key="2">
    <source>
        <dbReference type="ARBA" id="ARBA00005417"/>
    </source>
</evidence>
<dbReference type="GO" id="GO:0005886">
    <property type="term" value="C:plasma membrane"/>
    <property type="evidence" value="ECO:0007669"/>
    <property type="project" value="UniProtKB-SubCell"/>
</dbReference>
<sequence length="580" mass="65246">MKKQTILGLTKNYRIDSFFSIFFVLIEIACVIFIPKLTQWLIDFGIKEQNTNNIYLYSGIILILGIVSLTSGMLSGFFASRATAGLGKNIRYAMFEKISNYSFENYDKYSKGSLIVRLTNDITNVQNAYMMSIRALIRAPFLMTGAIIMAFTTNFMLAWILVAAVVILSIIVGIIMLIAFPRFYKMLRSYDEINNKIKENISGIRTIKTFVTENKEIQEFKEKTEKVRKLGIAAEKLVALNSPLMLGTVFISLFSIMLVSANLIGKYHDVSSISTGTITAFVNYMFQVLISLMIASMVLVTITIAQASIKRIKEILNEVPSIQNPKNPIYEINNSTIEFENVNFMYKNNKRNTLKKINLTILPKQTIGIIGSTGSGKSTLVNLLPRLYDVTEGELKIGGINVKDYDLKTLRESIAIVLQKNILFSGTIRENIRWGKENATDEEIIEALKKASAYDFVFDKNGLDTVVEEGGANFSGGQKQRLSIARALIKKPEILILDDSTSAVDNKTDAKIRDALNNELKDTTKIIIAQRVSSIENADRIIILENGRVTAFDNHKNLLATNEFYKNLYEAQLKDKDEIE</sequence>
<keyword evidence="6" id="KW-0547">Nucleotide-binding</keyword>
<evidence type="ECO:0000259" key="12">
    <source>
        <dbReference type="PROSITE" id="PS50929"/>
    </source>
</evidence>
<evidence type="ECO:0000313" key="14">
    <source>
        <dbReference type="Proteomes" id="UP000290815"/>
    </source>
</evidence>
<evidence type="ECO:0000256" key="3">
    <source>
        <dbReference type="ARBA" id="ARBA00022448"/>
    </source>
</evidence>
<feature type="transmembrane region" description="Helical" evidence="10">
    <location>
        <begin position="284"/>
        <end position="305"/>
    </location>
</feature>
<dbReference type="EMBL" id="LR215024">
    <property type="protein sequence ID" value="VEU70409.1"/>
    <property type="molecule type" value="Genomic_DNA"/>
</dbReference>
<protein>
    <submittedName>
        <fullName evidence="13">ABC-type multidrug/protein/lipid transport system ATPase component</fullName>
        <ecNumber evidence="13">3.6.3.-</ecNumber>
    </submittedName>
</protein>
<evidence type="ECO:0000259" key="11">
    <source>
        <dbReference type="PROSITE" id="PS50893"/>
    </source>
</evidence>
<dbReference type="InterPro" id="IPR003439">
    <property type="entry name" value="ABC_transporter-like_ATP-bd"/>
</dbReference>
<evidence type="ECO:0000256" key="5">
    <source>
        <dbReference type="ARBA" id="ARBA00022692"/>
    </source>
</evidence>
<dbReference type="PROSITE" id="PS00211">
    <property type="entry name" value="ABC_TRANSPORTER_1"/>
    <property type="match status" value="1"/>
</dbReference>
<keyword evidence="5 10" id="KW-0812">Transmembrane</keyword>
<dbReference type="PANTHER" id="PTHR43394">
    <property type="entry name" value="ATP-DEPENDENT PERMEASE MDL1, MITOCHONDRIAL"/>
    <property type="match status" value="1"/>
</dbReference>
<dbReference type="AlphaFoldDB" id="A0A449AV64"/>
<proteinExistence type="inferred from homology"/>
<dbReference type="Pfam" id="PF00005">
    <property type="entry name" value="ABC_tran"/>
    <property type="match status" value="1"/>
</dbReference>
<dbReference type="KEGG" id="mgly:NCTC10194_00420"/>
<dbReference type="PROSITE" id="PS50893">
    <property type="entry name" value="ABC_TRANSPORTER_2"/>
    <property type="match status" value="1"/>
</dbReference>
<keyword evidence="4" id="KW-1003">Cell membrane</keyword>
<dbReference type="GO" id="GO:0016887">
    <property type="term" value="F:ATP hydrolysis activity"/>
    <property type="evidence" value="ECO:0007669"/>
    <property type="project" value="InterPro"/>
</dbReference>
<dbReference type="SUPFAM" id="SSF90123">
    <property type="entry name" value="ABC transporter transmembrane region"/>
    <property type="match status" value="1"/>
</dbReference>
<comment type="subcellular location">
    <subcellularLocation>
        <location evidence="1">Cell membrane</location>
        <topology evidence="1">Multi-pass membrane protein</topology>
    </subcellularLocation>
</comment>
<accession>A0A449AV64</accession>
<dbReference type="Proteomes" id="UP000290815">
    <property type="component" value="Chromosome"/>
</dbReference>
<dbReference type="Pfam" id="PF00664">
    <property type="entry name" value="ABC_membrane"/>
    <property type="match status" value="1"/>
</dbReference>
<evidence type="ECO:0000313" key="13">
    <source>
        <dbReference type="EMBL" id="VEU70409.1"/>
    </source>
</evidence>
<dbReference type="InterPro" id="IPR003593">
    <property type="entry name" value="AAA+_ATPase"/>
</dbReference>
<dbReference type="InterPro" id="IPR011527">
    <property type="entry name" value="ABC1_TM_dom"/>
</dbReference>
<feature type="domain" description="ABC transmembrane type-1" evidence="12">
    <location>
        <begin position="18"/>
        <end position="303"/>
    </location>
</feature>
<feature type="transmembrane region" description="Helical" evidence="10">
    <location>
        <begin position="244"/>
        <end position="264"/>
    </location>
</feature>
<feature type="domain" description="ABC transporter" evidence="11">
    <location>
        <begin position="337"/>
        <end position="571"/>
    </location>
</feature>
<dbReference type="SUPFAM" id="SSF52540">
    <property type="entry name" value="P-loop containing nucleoside triphosphate hydrolases"/>
    <property type="match status" value="1"/>
</dbReference>
<dbReference type="SMART" id="SM00382">
    <property type="entry name" value="AAA"/>
    <property type="match status" value="1"/>
</dbReference>
<organism evidence="13 14">
    <name type="scientific">Mycoplasmopsis glycophila</name>
    <dbReference type="NCBI Taxonomy" id="171285"/>
    <lineage>
        <taxon>Bacteria</taxon>
        <taxon>Bacillati</taxon>
        <taxon>Mycoplasmatota</taxon>
        <taxon>Mycoplasmoidales</taxon>
        <taxon>Metamycoplasmataceae</taxon>
        <taxon>Mycoplasmopsis</taxon>
    </lineage>
</organism>
<keyword evidence="13" id="KW-0378">Hydrolase</keyword>
<evidence type="ECO:0000256" key="10">
    <source>
        <dbReference type="SAM" id="Phobius"/>
    </source>
</evidence>
<name>A0A449AV64_9BACT</name>
<keyword evidence="8 10" id="KW-1133">Transmembrane helix</keyword>
<comment type="similarity">
    <text evidence="2">Belongs to the ABC transporter superfamily.</text>
</comment>
<dbReference type="InterPro" id="IPR039421">
    <property type="entry name" value="Type_1_exporter"/>
</dbReference>
<feature type="transmembrane region" description="Helical" evidence="10">
    <location>
        <begin position="135"/>
        <end position="152"/>
    </location>
</feature>
<feature type="transmembrane region" description="Helical" evidence="10">
    <location>
        <begin position="12"/>
        <end position="34"/>
    </location>
</feature>
<dbReference type="Gene3D" id="3.40.50.300">
    <property type="entry name" value="P-loop containing nucleotide triphosphate hydrolases"/>
    <property type="match status" value="1"/>
</dbReference>
<dbReference type="GO" id="GO:0005524">
    <property type="term" value="F:ATP binding"/>
    <property type="evidence" value="ECO:0007669"/>
    <property type="project" value="UniProtKB-KW"/>
</dbReference>
<dbReference type="EC" id="3.6.3.-" evidence="13"/>
<dbReference type="GO" id="GO:0015421">
    <property type="term" value="F:ABC-type oligopeptide transporter activity"/>
    <property type="evidence" value="ECO:0007669"/>
    <property type="project" value="TreeGrafter"/>
</dbReference>
<dbReference type="PANTHER" id="PTHR43394:SF1">
    <property type="entry name" value="ATP-BINDING CASSETTE SUB-FAMILY B MEMBER 10, MITOCHONDRIAL"/>
    <property type="match status" value="1"/>
</dbReference>
<evidence type="ECO:0000256" key="4">
    <source>
        <dbReference type="ARBA" id="ARBA00022475"/>
    </source>
</evidence>
<evidence type="ECO:0000256" key="6">
    <source>
        <dbReference type="ARBA" id="ARBA00022741"/>
    </source>
</evidence>
<evidence type="ECO:0000256" key="9">
    <source>
        <dbReference type="ARBA" id="ARBA00023136"/>
    </source>
</evidence>
<dbReference type="InterPro" id="IPR036640">
    <property type="entry name" value="ABC1_TM_sf"/>
</dbReference>
<dbReference type="PROSITE" id="PS50929">
    <property type="entry name" value="ABC_TM1F"/>
    <property type="match status" value="1"/>
</dbReference>
<dbReference type="Gene3D" id="1.20.1560.10">
    <property type="entry name" value="ABC transporter type 1, transmembrane domain"/>
    <property type="match status" value="1"/>
</dbReference>
<feature type="transmembrane region" description="Helical" evidence="10">
    <location>
        <begin position="54"/>
        <end position="79"/>
    </location>
</feature>
<reference evidence="13 14" key="1">
    <citation type="submission" date="2019-01" db="EMBL/GenBank/DDBJ databases">
        <authorList>
            <consortium name="Pathogen Informatics"/>
        </authorList>
    </citation>
    <scope>NUCLEOTIDE SEQUENCE [LARGE SCALE GENOMIC DNA]</scope>
    <source>
        <strain evidence="13 14">NCTC10194</strain>
    </source>
</reference>
<dbReference type="InterPro" id="IPR027417">
    <property type="entry name" value="P-loop_NTPase"/>
</dbReference>
<keyword evidence="7" id="KW-0067">ATP-binding</keyword>
<feature type="transmembrane region" description="Helical" evidence="10">
    <location>
        <begin position="158"/>
        <end position="180"/>
    </location>
</feature>
<evidence type="ECO:0000256" key="8">
    <source>
        <dbReference type="ARBA" id="ARBA00022989"/>
    </source>
</evidence>
<keyword evidence="3" id="KW-0813">Transport</keyword>
<dbReference type="RefSeq" id="WP_044888830.1">
    <property type="nucleotide sequence ID" value="NZ_LR215024.1"/>
</dbReference>
<evidence type="ECO:0000256" key="7">
    <source>
        <dbReference type="ARBA" id="ARBA00022840"/>
    </source>
</evidence>
<dbReference type="FunFam" id="3.40.50.300:FF:000221">
    <property type="entry name" value="Multidrug ABC transporter ATP-binding protein"/>
    <property type="match status" value="1"/>
</dbReference>
<keyword evidence="9 10" id="KW-0472">Membrane</keyword>
<keyword evidence="14" id="KW-1185">Reference proteome</keyword>
<evidence type="ECO:0000256" key="1">
    <source>
        <dbReference type="ARBA" id="ARBA00004651"/>
    </source>
</evidence>